<gene>
    <name evidence="5" type="ORF">P3X46_027872</name>
    <name evidence="6" type="ORF">P3X46_027882</name>
</gene>
<dbReference type="PANTHER" id="PTHR31213:SF55">
    <property type="entry name" value="STRESS-INDUCED PROTEIN SAM22"/>
    <property type="match status" value="1"/>
</dbReference>
<keyword evidence="7" id="KW-1185">Reference proteome</keyword>
<evidence type="ECO:0000256" key="2">
    <source>
        <dbReference type="ARBA" id="ARBA00022821"/>
    </source>
</evidence>
<dbReference type="Proteomes" id="UP001174677">
    <property type="component" value="Chromosome 15"/>
</dbReference>
<dbReference type="SUPFAM" id="SSF55961">
    <property type="entry name" value="Bet v1-like"/>
    <property type="match status" value="1"/>
</dbReference>
<dbReference type="InterPro" id="IPR000916">
    <property type="entry name" value="Bet_v_I/MLP"/>
</dbReference>
<dbReference type="EMBL" id="JARPOI010000015">
    <property type="protein sequence ID" value="KAJ9154552.1"/>
    <property type="molecule type" value="Genomic_DNA"/>
</dbReference>
<organism evidence="5 7">
    <name type="scientific">Hevea brasiliensis</name>
    <name type="common">Para rubber tree</name>
    <name type="synonym">Siphonia brasiliensis</name>
    <dbReference type="NCBI Taxonomy" id="3981"/>
    <lineage>
        <taxon>Eukaryota</taxon>
        <taxon>Viridiplantae</taxon>
        <taxon>Streptophyta</taxon>
        <taxon>Embryophyta</taxon>
        <taxon>Tracheophyta</taxon>
        <taxon>Spermatophyta</taxon>
        <taxon>Magnoliopsida</taxon>
        <taxon>eudicotyledons</taxon>
        <taxon>Gunneridae</taxon>
        <taxon>Pentapetalae</taxon>
        <taxon>rosids</taxon>
        <taxon>fabids</taxon>
        <taxon>Malpighiales</taxon>
        <taxon>Euphorbiaceae</taxon>
        <taxon>Crotonoideae</taxon>
        <taxon>Micrandreae</taxon>
        <taxon>Hevea</taxon>
    </lineage>
</organism>
<dbReference type="PRINTS" id="PR00634">
    <property type="entry name" value="BETALLERGEN"/>
</dbReference>
<dbReference type="PANTHER" id="PTHR31213">
    <property type="entry name" value="OS08G0374000 PROTEIN-RELATED"/>
    <property type="match status" value="1"/>
</dbReference>
<feature type="domain" description="Bet v I/Major latex protein" evidence="4">
    <location>
        <begin position="1"/>
        <end position="155"/>
    </location>
</feature>
<evidence type="ECO:0000256" key="3">
    <source>
        <dbReference type="ARBA" id="ARBA00023265"/>
    </source>
</evidence>
<dbReference type="EMBL" id="JARPOI010000015">
    <property type="protein sequence ID" value="KAJ9154562.1"/>
    <property type="molecule type" value="Genomic_DNA"/>
</dbReference>
<reference evidence="5 7" key="1">
    <citation type="journal article" date="2023" name="Plant Biotechnol. J.">
        <title>Chromosome-level wild Hevea brasiliensis genome provides new tools for genomic-assisted breeding and valuable loci to elevate rubber yield.</title>
        <authorList>
            <person name="Cheng H."/>
            <person name="Song X."/>
            <person name="Hu Y."/>
            <person name="Wu T."/>
            <person name="Yang Q."/>
            <person name="An Z."/>
            <person name="Feng S."/>
            <person name="Deng Z."/>
            <person name="Wu W."/>
            <person name="Zeng X."/>
            <person name="Tu M."/>
            <person name="Wang X."/>
            <person name="Huang H."/>
        </authorList>
    </citation>
    <scope>NUCLEOTIDE SEQUENCE [LARGE SCALE GENOMIC DNA]</scope>
    <source>
        <strain evidence="5">MT/VB/25A 57/8</strain>
    </source>
</reference>
<dbReference type="CDD" id="cd07816">
    <property type="entry name" value="Bet_v1-like"/>
    <property type="match status" value="1"/>
</dbReference>
<accession>A0ABQ9L4D5</accession>
<sequence length="160" mass="17397">MGVLTFQKETATAIPPAKMFKVFVLEADTAIPSIVPQAVKSVEIIEGNGGPGTIKKTTFAEGKEYKYIKTKVEAVDKDNFKNSYSIIEAEPKLDVIEKISYEIEIVASPDGGSIIKSTSKYFPKGNSQINEEQVKTGAEKALGLFKAVEAYLLANPDAYN</sequence>
<evidence type="ECO:0000313" key="5">
    <source>
        <dbReference type="EMBL" id="KAJ9154552.1"/>
    </source>
</evidence>
<protein>
    <recommendedName>
        <fullName evidence="4">Bet v I/Major latex protein domain-containing protein</fullName>
    </recommendedName>
</protein>
<dbReference type="Pfam" id="PF00407">
    <property type="entry name" value="Bet_v_1"/>
    <property type="match status" value="1"/>
</dbReference>
<keyword evidence="3" id="KW-0568">Pathogenesis-related protein</keyword>
<evidence type="ECO:0000313" key="6">
    <source>
        <dbReference type="EMBL" id="KAJ9154562.1"/>
    </source>
</evidence>
<dbReference type="InterPro" id="IPR024949">
    <property type="entry name" value="Bet_v_I_allergen"/>
</dbReference>
<dbReference type="Gene3D" id="3.30.530.20">
    <property type="match status" value="1"/>
</dbReference>
<dbReference type="InterPro" id="IPR023393">
    <property type="entry name" value="START-like_dom_sf"/>
</dbReference>
<evidence type="ECO:0000313" key="7">
    <source>
        <dbReference type="Proteomes" id="UP001174677"/>
    </source>
</evidence>
<evidence type="ECO:0000256" key="1">
    <source>
        <dbReference type="ARBA" id="ARBA00009744"/>
    </source>
</evidence>
<evidence type="ECO:0000259" key="4">
    <source>
        <dbReference type="Pfam" id="PF00407"/>
    </source>
</evidence>
<keyword evidence="2" id="KW-0611">Plant defense</keyword>
<dbReference type="InterPro" id="IPR050279">
    <property type="entry name" value="Plant_def-hormone_signal"/>
</dbReference>
<name>A0ABQ9L4D5_HEVBR</name>
<comment type="similarity">
    <text evidence="1">Belongs to the BetVI family.</text>
</comment>
<proteinExistence type="inferred from homology"/>
<comment type="caution">
    <text evidence="5">The sequence shown here is derived from an EMBL/GenBank/DDBJ whole genome shotgun (WGS) entry which is preliminary data.</text>
</comment>